<evidence type="ECO:0000256" key="5">
    <source>
        <dbReference type="ARBA" id="ARBA00022729"/>
    </source>
</evidence>
<evidence type="ECO:0000256" key="9">
    <source>
        <dbReference type="PROSITE-ProRule" id="PRU01360"/>
    </source>
</evidence>
<dbReference type="InterPro" id="IPR037066">
    <property type="entry name" value="Plug_dom_sf"/>
</dbReference>
<keyword evidence="16" id="KW-0675">Receptor</keyword>
<dbReference type="InterPro" id="IPR012910">
    <property type="entry name" value="Plug_dom"/>
</dbReference>
<keyword evidence="4 9" id="KW-0812">Transmembrane</keyword>
<keyword evidence="2 9" id="KW-0813">Transport</keyword>
<dbReference type="Gene3D" id="2.40.170.20">
    <property type="entry name" value="TonB-dependent receptor, beta-barrel domain"/>
    <property type="match status" value="1"/>
</dbReference>
<comment type="similarity">
    <text evidence="9 12">Belongs to the TonB-dependent receptor family.</text>
</comment>
<sequence length="979" mass="102754">MQLALRRRLLASTVLIGASMLSTAAFAQDAQTAETEKDDTIVVTGSLIANPNLEASSPVTSIGSEEALFRNTNTAEQLLRQLPGVTPSIGSAVNNGNGGAAFVNLRGLGTNRNLVLLDGDRVTPANQGGAVDLNIIPVALIESTQILTGGASTTYGADAVSGVVNFITKRDFTGVELNLSNQITERGDGNYLRADLTMGASLDDGRGNVVFSIGYQEADPVYQGARGFSRFGISSTSGRAAGGSPTSVPSSFALTGLPQQQVSPDGASLVPAYQDFNFNPFNIFQTPFQRFNVFTQGNYEIADGVEVYGRALYSKNTVQTIIAPSGIFGEALSIPANNPFLTTGIRNQLCSAAGIAASACTPTSTTAIPIPAVYRRTVELGPRISTFVTQVFDYRAGVRVDVTDTIKADVSASYGQSENDQTQSGYVLRSRVQQALNANNVNTCTNTANGCTPLNLFGPAGSISPGAAAFLSGESQISFTTALAQVRGVVSGDFGVALPSANDAIGFAVGAEYRNYRASRVPDFLAQQPGELGGAGGAVLPLRGGYDVYEAFGEVIAPLVQDKPFFQDLTLEAGIRYSSYTVDAPSNPSFKATTWKAGGSWTPVEGLKLRGNYQRAVRAPNIGELFAPVVTGLTNLVTDPCASLDVSNPPIRRSTGPTGILRDVCLAQGAPLAGINNIQDPAAGQANGTGGGNPNIQPEKSDSYTIGVVLQPQAIPGLSVTVDYYNIVVNSAITAATPGDVIGACFNNLTAASVTSAACTSIRRNPVNGRLSGSTATTLGLPQPLTNLGRLSTNGIDLSVNYNTDLDFAKLSLSFNGNWTRSIKFRASPTGLNRECAGFYSTNCSPTSGSPQPEFSWNQRTTLSFDMVDVSLLWRHISAIQYEPGIGTLFNGAITGNTTVAGQRVNFNRIPAYNYFDLSVRFDLGDNLDVTLTALNMFDKQPPIVGSNAGATAYNSGNTFPSTYDALGRTFAATARVKF</sequence>
<keyword evidence="8 9" id="KW-0998">Cell outer membrane</keyword>
<feature type="domain" description="TonB-dependent receptor plug" evidence="15">
    <location>
        <begin position="53"/>
        <end position="163"/>
    </location>
</feature>
<evidence type="ECO:0000313" key="16">
    <source>
        <dbReference type="EMBL" id="QHL91805.1"/>
    </source>
</evidence>
<dbReference type="InterPro" id="IPR000531">
    <property type="entry name" value="Beta-barrel_TonB"/>
</dbReference>
<dbReference type="PROSITE" id="PS00430">
    <property type="entry name" value="TONB_DEPENDENT_REC_1"/>
    <property type="match status" value="1"/>
</dbReference>
<feature type="domain" description="TonB-dependent receptor-like beta-barrel" evidence="14">
    <location>
        <begin position="409"/>
        <end position="936"/>
    </location>
</feature>
<dbReference type="InterPro" id="IPR010916">
    <property type="entry name" value="TonB_box_CS"/>
</dbReference>
<proteinExistence type="inferred from homology"/>
<dbReference type="Pfam" id="PF07715">
    <property type="entry name" value="Plug"/>
    <property type="match status" value="1"/>
</dbReference>
<keyword evidence="5 13" id="KW-0732">Signal</keyword>
<dbReference type="GO" id="GO:0009279">
    <property type="term" value="C:cell outer membrane"/>
    <property type="evidence" value="ECO:0007669"/>
    <property type="project" value="UniProtKB-SubCell"/>
</dbReference>
<dbReference type="Proteomes" id="UP000464468">
    <property type="component" value="Chromosome"/>
</dbReference>
<feature type="chain" id="PRO_5031275175" evidence="13">
    <location>
        <begin position="28"/>
        <end position="979"/>
    </location>
</feature>
<evidence type="ECO:0000256" key="13">
    <source>
        <dbReference type="SAM" id="SignalP"/>
    </source>
</evidence>
<evidence type="ECO:0000256" key="12">
    <source>
        <dbReference type="RuleBase" id="RU003357"/>
    </source>
</evidence>
<evidence type="ECO:0000256" key="2">
    <source>
        <dbReference type="ARBA" id="ARBA00022448"/>
    </source>
</evidence>
<evidence type="ECO:0000259" key="14">
    <source>
        <dbReference type="Pfam" id="PF00593"/>
    </source>
</evidence>
<comment type="subcellular location">
    <subcellularLocation>
        <location evidence="1 9">Cell outer membrane</location>
        <topology evidence="1 9">Multi-pass membrane protein</topology>
    </subcellularLocation>
</comment>
<reference evidence="16 17" key="1">
    <citation type="submission" date="2020-01" db="EMBL/GenBank/DDBJ databases">
        <title>Sphingomonas sp. C33 whole genome sequece.</title>
        <authorList>
            <person name="Park C."/>
        </authorList>
    </citation>
    <scope>NUCLEOTIDE SEQUENCE [LARGE SCALE GENOMIC DNA]</scope>
    <source>
        <strain evidence="16 17">C33</strain>
    </source>
</reference>
<evidence type="ECO:0000259" key="15">
    <source>
        <dbReference type="Pfam" id="PF07715"/>
    </source>
</evidence>
<evidence type="ECO:0000256" key="6">
    <source>
        <dbReference type="ARBA" id="ARBA00023077"/>
    </source>
</evidence>
<dbReference type="InterPro" id="IPR039426">
    <property type="entry name" value="TonB-dep_rcpt-like"/>
</dbReference>
<evidence type="ECO:0000256" key="8">
    <source>
        <dbReference type="ARBA" id="ARBA00023237"/>
    </source>
</evidence>
<dbReference type="RefSeq" id="WP_160593840.1">
    <property type="nucleotide sequence ID" value="NZ_CP047895.1"/>
</dbReference>
<protein>
    <submittedName>
        <fullName evidence="16">TonB-dependent receptor</fullName>
    </submittedName>
</protein>
<evidence type="ECO:0000256" key="11">
    <source>
        <dbReference type="PROSITE-ProRule" id="PRU10144"/>
    </source>
</evidence>
<feature type="short sequence motif" description="TonB box" evidence="10">
    <location>
        <begin position="40"/>
        <end position="46"/>
    </location>
</feature>
<evidence type="ECO:0000256" key="10">
    <source>
        <dbReference type="PROSITE-ProRule" id="PRU10143"/>
    </source>
</evidence>
<organism evidence="16 17">
    <name type="scientific">Sphingomonas changnyeongensis</name>
    <dbReference type="NCBI Taxonomy" id="2698679"/>
    <lineage>
        <taxon>Bacteria</taxon>
        <taxon>Pseudomonadati</taxon>
        <taxon>Pseudomonadota</taxon>
        <taxon>Alphaproteobacteria</taxon>
        <taxon>Sphingomonadales</taxon>
        <taxon>Sphingomonadaceae</taxon>
        <taxon>Sphingomonas</taxon>
    </lineage>
</organism>
<dbReference type="Gene3D" id="2.170.130.10">
    <property type="entry name" value="TonB-dependent receptor, plug domain"/>
    <property type="match status" value="1"/>
</dbReference>
<dbReference type="KEGG" id="schy:GVO57_05385"/>
<dbReference type="PROSITE" id="PS52016">
    <property type="entry name" value="TONB_DEPENDENT_REC_3"/>
    <property type="match status" value="1"/>
</dbReference>
<keyword evidence="3 9" id="KW-1134">Transmembrane beta strand</keyword>
<dbReference type="InterPro" id="IPR036942">
    <property type="entry name" value="Beta-barrel_TonB_sf"/>
</dbReference>
<dbReference type="AlphaFoldDB" id="A0A7Z2NXU0"/>
<keyword evidence="6 10" id="KW-0798">TonB box</keyword>
<evidence type="ECO:0000256" key="4">
    <source>
        <dbReference type="ARBA" id="ARBA00022692"/>
    </source>
</evidence>
<name>A0A7Z2NXU0_9SPHN</name>
<evidence type="ECO:0000256" key="3">
    <source>
        <dbReference type="ARBA" id="ARBA00022452"/>
    </source>
</evidence>
<accession>A0A7Z2NXU0</accession>
<dbReference type="SUPFAM" id="SSF56935">
    <property type="entry name" value="Porins"/>
    <property type="match status" value="1"/>
</dbReference>
<dbReference type="PANTHER" id="PTHR47234:SF2">
    <property type="entry name" value="TONB-DEPENDENT RECEPTOR"/>
    <property type="match status" value="1"/>
</dbReference>
<evidence type="ECO:0000256" key="7">
    <source>
        <dbReference type="ARBA" id="ARBA00023136"/>
    </source>
</evidence>
<dbReference type="EMBL" id="CP047895">
    <property type="protein sequence ID" value="QHL91805.1"/>
    <property type="molecule type" value="Genomic_DNA"/>
</dbReference>
<evidence type="ECO:0000256" key="1">
    <source>
        <dbReference type="ARBA" id="ARBA00004571"/>
    </source>
</evidence>
<keyword evidence="17" id="KW-1185">Reference proteome</keyword>
<keyword evidence="7 9" id="KW-0472">Membrane</keyword>
<dbReference type="PANTHER" id="PTHR47234">
    <property type="match status" value="1"/>
</dbReference>
<evidence type="ECO:0000313" key="17">
    <source>
        <dbReference type="Proteomes" id="UP000464468"/>
    </source>
</evidence>
<dbReference type="InterPro" id="IPR010917">
    <property type="entry name" value="TonB_rcpt_CS"/>
</dbReference>
<gene>
    <name evidence="16" type="ORF">GVO57_05385</name>
</gene>
<dbReference type="PROSITE" id="PS01156">
    <property type="entry name" value="TONB_DEPENDENT_REC_2"/>
    <property type="match status" value="1"/>
</dbReference>
<dbReference type="Pfam" id="PF00593">
    <property type="entry name" value="TonB_dep_Rec_b-barrel"/>
    <property type="match status" value="1"/>
</dbReference>
<feature type="short sequence motif" description="TonB C-terminal box" evidence="11">
    <location>
        <begin position="962"/>
        <end position="979"/>
    </location>
</feature>
<feature type="signal peptide" evidence="13">
    <location>
        <begin position="1"/>
        <end position="27"/>
    </location>
</feature>